<comment type="similarity">
    <text evidence="1 8">Belongs to the SOS response-associated peptidase family.</text>
</comment>
<gene>
    <name evidence="9" type="ORF">R9Z33_14545</name>
</gene>
<evidence type="ECO:0000256" key="3">
    <source>
        <dbReference type="ARBA" id="ARBA00022763"/>
    </source>
</evidence>
<sequence length="249" mass="27534">MCGRYVLQRDPAGLVRYFGAAPPVPNHPASWNMAPTQPGLVLRHNPLTGTRHLDVLRWGLVPHWSRDATGGARMINARGETLLEKPSFRDAFRRRRCLVPMDAFYEWAQDSTPKQPFAVALRNGAPMAAAGLWEGWKQPDGSWLKTYSIITCASAGRQARLHPRIPAILDPEDWPAWLGEGTADDTALMALLRPLEDEKLAFWPVAARVGRVAENDAGLLAPIPAEAWPEMQDAPPDWGRDLALARPAS</sequence>
<evidence type="ECO:0000256" key="2">
    <source>
        <dbReference type="ARBA" id="ARBA00022670"/>
    </source>
</evidence>
<evidence type="ECO:0000313" key="9">
    <source>
        <dbReference type="EMBL" id="WPB83324.1"/>
    </source>
</evidence>
<dbReference type="PANTHER" id="PTHR13604">
    <property type="entry name" value="DC12-RELATED"/>
    <property type="match status" value="1"/>
</dbReference>
<keyword evidence="3" id="KW-0227">DNA damage</keyword>
<keyword evidence="5" id="KW-0190">Covalent protein-DNA linkage</keyword>
<dbReference type="InterPro" id="IPR003738">
    <property type="entry name" value="SRAP"/>
</dbReference>
<evidence type="ECO:0000256" key="6">
    <source>
        <dbReference type="ARBA" id="ARBA00023125"/>
    </source>
</evidence>
<evidence type="ECO:0000256" key="5">
    <source>
        <dbReference type="ARBA" id="ARBA00023124"/>
    </source>
</evidence>
<evidence type="ECO:0000256" key="1">
    <source>
        <dbReference type="ARBA" id="ARBA00008136"/>
    </source>
</evidence>
<dbReference type="RefSeq" id="WP_318647302.1">
    <property type="nucleotide sequence ID" value="NZ_CP137852.1"/>
</dbReference>
<keyword evidence="2 8" id="KW-0645">Protease</keyword>
<reference evidence="9 10" key="1">
    <citation type="submission" date="2023-11" db="EMBL/GenBank/DDBJ databases">
        <title>Arctic aerobic anoxygenic photoheterotroph Sediminicoccus rosea KRV36 adapts its photosynthesis to long days of polar summer.</title>
        <authorList>
            <person name="Tomasch J."/>
            <person name="Kopejtka K."/>
            <person name="Bily T."/>
            <person name="Gardiner A.T."/>
            <person name="Gardian Z."/>
            <person name="Shivaramu S."/>
            <person name="Koblizek M."/>
            <person name="Engelhardt F."/>
            <person name="Kaftan D."/>
        </authorList>
    </citation>
    <scope>NUCLEOTIDE SEQUENCE [LARGE SCALE GENOMIC DNA]</scope>
    <source>
        <strain evidence="9 10">R-30</strain>
    </source>
</reference>
<dbReference type="EMBL" id="CP137852">
    <property type="protein sequence ID" value="WPB83324.1"/>
    <property type="molecule type" value="Genomic_DNA"/>
</dbReference>
<dbReference type="Pfam" id="PF02586">
    <property type="entry name" value="SRAP"/>
    <property type="match status" value="1"/>
</dbReference>
<keyword evidence="10" id="KW-1185">Reference proteome</keyword>
<dbReference type="InterPro" id="IPR036590">
    <property type="entry name" value="SRAP-like"/>
</dbReference>
<keyword evidence="7" id="KW-0456">Lyase</keyword>
<evidence type="ECO:0000256" key="8">
    <source>
        <dbReference type="RuleBase" id="RU364100"/>
    </source>
</evidence>
<dbReference type="PANTHER" id="PTHR13604:SF0">
    <property type="entry name" value="ABASIC SITE PROCESSING PROTEIN HMCES"/>
    <property type="match status" value="1"/>
</dbReference>
<dbReference type="Proteomes" id="UP001305521">
    <property type="component" value="Chromosome"/>
</dbReference>
<name>A0ABZ0PCA1_9PROT</name>
<dbReference type="EC" id="3.4.-.-" evidence="8"/>
<keyword evidence="6" id="KW-0238">DNA-binding</keyword>
<evidence type="ECO:0000313" key="10">
    <source>
        <dbReference type="Proteomes" id="UP001305521"/>
    </source>
</evidence>
<protein>
    <recommendedName>
        <fullName evidence="8">Abasic site processing protein</fullName>
        <ecNumber evidence="8">3.4.-.-</ecNumber>
    </recommendedName>
</protein>
<proteinExistence type="inferred from homology"/>
<accession>A0ABZ0PCA1</accession>
<organism evidence="9 10">
    <name type="scientific">Sediminicoccus rosea</name>
    <dbReference type="NCBI Taxonomy" id="1225128"/>
    <lineage>
        <taxon>Bacteria</taxon>
        <taxon>Pseudomonadati</taxon>
        <taxon>Pseudomonadota</taxon>
        <taxon>Alphaproteobacteria</taxon>
        <taxon>Acetobacterales</taxon>
        <taxon>Roseomonadaceae</taxon>
        <taxon>Sediminicoccus</taxon>
    </lineage>
</organism>
<dbReference type="Gene3D" id="3.90.1680.10">
    <property type="entry name" value="SOS response associated peptidase-like"/>
    <property type="match status" value="1"/>
</dbReference>
<dbReference type="SUPFAM" id="SSF143081">
    <property type="entry name" value="BB1717-like"/>
    <property type="match status" value="1"/>
</dbReference>
<evidence type="ECO:0000256" key="7">
    <source>
        <dbReference type="ARBA" id="ARBA00023239"/>
    </source>
</evidence>
<keyword evidence="4 8" id="KW-0378">Hydrolase</keyword>
<evidence type="ECO:0000256" key="4">
    <source>
        <dbReference type="ARBA" id="ARBA00022801"/>
    </source>
</evidence>